<reference evidence="10 11" key="1">
    <citation type="submission" date="2018-05" db="EMBL/GenBank/DDBJ databases">
        <title>Complete Genome Sequence of Deinococcus sp. strain 17bor-2.</title>
        <authorList>
            <person name="Srinivasan S."/>
        </authorList>
    </citation>
    <scope>NUCLEOTIDE SEQUENCE [LARGE SCALE GENOMIC DNA]</scope>
    <source>
        <strain evidence="10 11">17bor-2</strain>
    </source>
</reference>
<dbReference type="GO" id="GO:0030295">
    <property type="term" value="F:protein kinase activator activity"/>
    <property type="evidence" value="ECO:0007669"/>
    <property type="project" value="TreeGrafter"/>
</dbReference>
<evidence type="ECO:0000256" key="5">
    <source>
        <dbReference type="ARBA" id="ARBA00022777"/>
    </source>
</evidence>
<keyword evidence="3" id="KW-0597">Phosphoprotein</keyword>
<gene>
    <name evidence="10" type="ORF">DKM44_14525</name>
</gene>
<dbReference type="CDD" id="cd00082">
    <property type="entry name" value="HisKA"/>
    <property type="match status" value="1"/>
</dbReference>
<dbReference type="InterPro" id="IPR036097">
    <property type="entry name" value="HisK_dim/P_sf"/>
</dbReference>
<dbReference type="SUPFAM" id="SSF55785">
    <property type="entry name" value="PYP-like sensor domain (PAS domain)"/>
    <property type="match status" value="1"/>
</dbReference>
<dbReference type="RefSeq" id="WP_109828018.1">
    <property type="nucleotide sequence ID" value="NZ_CP029494.1"/>
</dbReference>
<dbReference type="Pfam" id="PF02518">
    <property type="entry name" value="HATPase_c"/>
    <property type="match status" value="1"/>
</dbReference>
<keyword evidence="11" id="KW-1185">Reference proteome</keyword>
<dbReference type="KEGG" id="dez:DKM44_14525"/>
<dbReference type="InterPro" id="IPR000014">
    <property type="entry name" value="PAS"/>
</dbReference>
<feature type="domain" description="PAC" evidence="9">
    <location>
        <begin position="87"/>
        <end position="139"/>
    </location>
</feature>
<dbReference type="SMART" id="SM00086">
    <property type="entry name" value="PAC"/>
    <property type="match status" value="1"/>
</dbReference>
<evidence type="ECO:0000259" key="8">
    <source>
        <dbReference type="PROSITE" id="PS50112"/>
    </source>
</evidence>
<dbReference type="InterPro" id="IPR003661">
    <property type="entry name" value="HisK_dim/P_dom"/>
</dbReference>
<dbReference type="Gene3D" id="3.30.565.10">
    <property type="entry name" value="Histidine kinase-like ATPase, C-terminal domain"/>
    <property type="match status" value="1"/>
</dbReference>
<evidence type="ECO:0000259" key="7">
    <source>
        <dbReference type="PROSITE" id="PS50109"/>
    </source>
</evidence>
<dbReference type="PANTHER" id="PTHR42878">
    <property type="entry name" value="TWO-COMPONENT HISTIDINE KINASE"/>
    <property type="match status" value="1"/>
</dbReference>
<dbReference type="InterPro" id="IPR003018">
    <property type="entry name" value="GAF"/>
</dbReference>
<dbReference type="GO" id="GO:0000155">
    <property type="term" value="F:phosphorelay sensor kinase activity"/>
    <property type="evidence" value="ECO:0007669"/>
    <property type="project" value="InterPro"/>
</dbReference>
<dbReference type="PROSITE" id="PS50112">
    <property type="entry name" value="PAS"/>
    <property type="match status" value="1"/>
</dbReference>
<evidence type="ECO:0000313" key="11">
    <source>
        <dbReference type="Proteomes" id="UP000245368"/>
    </source>
</evidence>
<dbReference type="Pfam" id="PF13185">
    <property type="entry name" value="GAF_2"/>
    <property type="match status" value="1"/>
</dbReference>
<keyword evidence="5 10" id="KW-0418">Kinase</keyword>
<dbReference type="SMART" id="SM00065">
    <property type="entry name" value="GAF"/>
    <property type="match status" value="2"/>
</dbReference>
<dbReference type="GO" id="GO:0000156">
    <property type="term" value="F:phosphorelay response regulator activity"/>
    <property type="evidence" value="ECO:0007669"/>
    <property type="project" value="TreeGrafter"/>
</dbReference>
<sequence>MLTHQHVPFPDVQLLSQALAASVNSVVLVDVRQPDQPIVYANPAFERLSGYPASEILGHNCRFLQGPERDQPARFALQQAVEHGQSTTTILRNYRRDGSLFYNELTISPIHDAAGTVTHFVGFQNDVTERQQAAELMIHSQTLVQALAAVRTQESVFDLILRDGLEALGGIGGAVLLMHEGALRVAARHGPVEASVWQDGDLEGHRPSPDALRTNTPLFFSHHGELTAAYPELEACTGGVAPVASAVLPMVEDGRPLGTIVLDFREPHDFTPDEVHFLLTLAAQCALALDRAQLAENLEQQVENRTAELEAFVRFTELADGEMDMLALAQRAVEVLGVLFPGCSNGYYVLEDGRWKVKIYTEDLEAEPALLASLKAGLPLSTPIFAQPVQTGEPAFVDAWDAEKEQVAESESYQAVALYPLGVDGTVRAMFALGLKDTPHWTDHHKAVFRSVGRSLVLALERTQAARRLEEQNAELHAQTLVLEGVAELTRDLTLPGGPHQLIGQVMDLVLSLLPSGYASFWEVRDGLWRLITQRGDVGRPGWQAARERGFPVGHFPTLDRPWQTRQPYFQGHYDPVHDAVPDLMDHLLSIASLPVMVQGEMLGVFGVGLFGHRPWNVADQALLITAVQSLGLALERAEQARQLTDQRDMLKASNEELEAFTYSVSHDLRTPVRHIISFGNLLRRTMTAPLDEKTERYFKVIEEAALHLNRLIDGMLELSRASRQPLRLETVDLDRVVEAVRQEVMVGAQHQVTWQVSLLPQVTGDATLIRQVVTALLENAVKYSRTREEALIEVWAEERGQTWALFVRDNGVGFDPRYKDKLFSMFQRLHRQEEFEGAGVSLANARRIVARHGGLMTGEGQLNGGATFGFILPKSVP</sequence>
<dbReference type="SMART" id="SM00091">
    <property type="entry name" value="PAS"/>
    <property type="match status" value="1"/>
</dbReference>
<dbReference type="SMART" id="SM00387">
    <property type="entry name" value="HATPase_c"/>
    <property type="match status" value="1"/>
</dbReference>
<dbReference type="Gene3D" id="3.30.450.40">
    <property type="match status" value="3"/>
</dbReference>
<evidence type="ECO:0000256" key="1">
    <source>
        <dbReference type="ARBA" id="ARBA00000085"/>
    </source>
</evidence>
<dbReference type="PRINTS" id="PR00344">
    <property type="entry name" value="BCTRLSENSOR"/>
</dbReference>
<feature type="domain" description="PAS" evidence="8">
    <location>
        <begin position="11"/>
        <end position="84"/>
    </location>
</feature>
<dbReference type="InterPro" id="IPR000700">
    <property type="entry name" value="PAS-assoc_C"/>
</dbReference>
<accession>A0A2Z3JGK0</accession>
<dbReference type="Pfam" id="PF13426">
    <property type="entry name" value="PAS_9"/>
    <property type="match status" value="1"/>
</dbReference>
<dbReference type="PROSITE" id="PS50109">
    <property type="entry name" value="HIS_KIN"/>
    <property type="match status" value="1"/>
</dbReference>
<dbReference type="GO" id="GO:0016020">
    <property type="term" value="C:membrane"/>
    <property type="evidence" value="ECO:0007669"/>
    <property type="project" value="UniProtKB-SubCell"/>
</dbReference>
<evidence type="ECO:0000256" key="6">
    <source>
        <dbReference type="ARBA" id="ARBA00023136"/>
    </source>
</evidence>
<dbReference type="InterPro" id="IPR003594">
    <property type="entry name" value="HATPase_dom"/>
</dbReference>
<organism evidence="10 11">
    <name type="scientific">Deinococcus irradiatisoli</name>
    <dbReference type="NCBI Taxonomy" id="2202254"/>
    <lineage>
        <taxon>Bacteria</taxon>
        <taxon>Thermotogati</taxon>
        <taxon>Deinococcota</taxon>
        <taxon>Deinococci</taxon>
        <taxon>Deinococcales</taxon>
        <taxon>Deinococcaceae</taxon>
        <taxon>Deinococcus</taxon>
    </lineage>
</organism>
<dbReference type="InterPro" id="IPR036890">
    <property type="entry name" value="HATPase_C_sf"/>
</dbReference>
<dbReference type="NCBIfam" id="TIGR00229">
    <property type="entry name" value="sensory_box"/>
    <property type="match status" value="1"/>
</dbReference>
<dbReference type="OrthoDB" id="53662at2"/>
<dbReference type="Pfam" id="PF00512">
    <property type="entry name" value="HisKA"/>
    <property type="match status" value="1"/>
</dbReference>
<evidence type="ECO:0000256" key="3">
    <source>
        <dbReference type="ARBA" id="ARBA00022553"/>
    </source>
</evidence>
<evidence type="ECO:0000256" key="4">
    <source>
        <dbReference type="ARBA" id="ARBA00022679"/>
    </source>
</evidence>
<evidence type="ECO:0000256" key="2">
    <source>
        <dbReference type="ARBA" id="ARBA00012438"/>
    </source>
</evidence>
<comment type="catalytic activity">
    <reaction evidence="1">
        <text>ATP + protein L-histidine = ADP + protein N-phospho-L-histidine.</text>
        <dbReference type="EC" id="2.7.13.3"/>
    </reaction>
</comment>
<dbReference type="SMART" id="SM00388">
    <property type="entry name" value="HisKA"/>
    <property type="match status" value="1"/>
</dbReference>
<dbReference type="AlphaFoldDB" id="A0A2Z3JGK0"/>
<dbReference type="InterPro" id="IPR035965">
    <property type="entry name" value="PAS-like_dom_sf"/>
</dbReference>
<dbReference type="EMBL" id="CP029494">
    <property type="protein sequence ID" value="AWN24293.1"/>
    <property type="molecule type" value="Genomic_DNA"/>
</dbReference>
<dbReference type="CDD" id="cd00130">
    <property type="entry name" value="PAS"/>
    <property type="match status" value="1"/>
</dbReference>
<dbReference type="InterPro" id="IPR001610">
    <property type="entry name" value="PAC"/>
</dbReference>
<proteinExistence type="predicted"/>
<dbReference type="SUPFAM" id="SSF47384">
    <property type="entry name" value="Homodimeric domain of signal transducing histidine kinase"/>
    <property type="match status" value="1"/>
</dbReference>
<name>A0A2Z3JGK0_9DEIO</name>
<keyword evidence="6" id="KW-0472">Membrane</keyword>
<dbReference type="InterPro" id="IPR029016">
    <property type="entry name" value="GAF-like_dom_sf"/>
</dbReference>
<dbReference type="Pfam" id="PF01590">
    <property type="entry name" value="GAF"/>
    <property type="match status" value="1"/>
</dbReference>
<dbReference type="Gene3D" id="1.10.287.130">
    <property type="match status" value="1"/>
</dbReference>
<dbReference type="PANTHER" id="PTHR42878:SF15">
    <property type="entry name" value="BACTERIOPHYTOCHROME"/>
    <property type="match status" value="1"/>
</dbReference>
<dbReference type="InterPro" id="IPR004358">
    <property type="entry name" value="Sig_transdc_His_kin-like_C"/>
</dbReference>
<dbReference type="GO" id="GO:0007234">
    <property type="term" value="P:osmosensory signaling via phosphorelay pathway"/>
    <property type="evidence" value="ECO:0007669"/>
    <property type="project" value="TreeGrafter"/>
</dbReference>
<dbReference type="Proteomes" id="UP000245368">
    <property type="component" value="Chromosome"/>
</dbReference>
<dbReference type="InterPro" id="IPR005467">
    <property type="entry name" value="His_kinase_dom"/>
</dbReference>
<feature type="domain" description="Histidine kinase" evidence="7">
    <location>
        <begin position="664"/>
        <end position="877"/>
    </location>
</feature>
<evidence type="ECO:0000313" key="10">
    <source>
        <dbReference type="EMBL" id="AWN24293.1"/>
    </source>
</evidence>
<evidence type="ECO:0000259" key="9">
    <source>
        <dbReference type="PROSITE" id="PS50113"/>
    </source>
</evidence>
<dbReference type="SUPFAM" id="SSF55781">
    <property type="entry name" value="GAF domain-like"/>
    <property type="match status" value="3"/>
</dbReference>
<dbReference type="InterPro" id="IPR050351">
    <property type="entry name" value="BphY/WalK/GraS-like"/>
</dbReference>
<dbReference type="EC" id="2.7.13.3" evidence="2"/>
<protein>
    <recommendedName>
        <fullName evidence="2">histidine kinase</fullName>
        <ecNumber evidence="2">2.7.13.3</ecNumber>
    </recommendedName>
</protein>
<keyword evidence="4" id="KW-0808">Transferase</keyword>
<dbReference type="PROSITE" id="PS50113">
    <property type="entry name" value="PAC"/>
    <property type="match status" value="1"/>
</dbReference>
<dbReference type="Gene3D" id="3.30.450.20">
    <property type="entry name" value="PAS domain"/>
    <property type="match status" value="1"/>
</dbReference>
<dbReference type="SUPFAM" id="SSF55874">
    <property type="entry name" value="ATPase domain of HSP90 chaperone/DNA topoisomerase II/histidine kinase"/>
    <property type="match status" value="1"/>
</dbReference>